<dbReference type="Proteomes" id="UP001497416">
    <property type="component" value="Unassembled WGS sequence"/>
</dbReference>
<proteinExistence type="predicted"/>
<protein>
    <recommendedName>
        <fullName evidence="4">Outer membrane protein with beta-barrel domain</fullName>
    </recommendedName>
</protein>
<evidence type="ECO:0008006" key="4">
    <source>
        <dbReference type="Google" id="ProtNLM"/>
    </source>
</evidence>
<accession>A0ABP1EBT4</accession>
<keyword evidence="3" id="KW-1185">Reference proteome</keyword>
<feature type="chain" id="PRO_5045591124" description="Outer membrane protein with beta-barrel domain" evidence="1">
    <location>
        <begin position="19"/>
        <end position="399"/>
    </location>
</feature>
<evidence type="ECO:0000313" key="3">
    <source>
        <dbReference type="Proteomes" id="UP001497416"/>
    </source>
</evidence>
<reference evidence="2 3" key="1">
    <citation type="submission" date="2024-05" db="EMBL/GenBank/DDBJ databases">
        <authorList>
            <person name="Duchaud E."/>
        </authorList>
    </citation>
    <scope>NUCLEOTIDE SEQUENCE [LARGE SCALE GENOMIC DNA]</scope>
    <source>
        <strain evidence="2">Ena-SAMPLE-TAB-13-05-2024-13:56:06:370-140302</strain>
    </source>
</reference>
<evidence type="ECO:0000313" key="2">
    <source>
        <dbReference type="EMBL" id="CAL2074551.1"/>
    </source>
</evidence>
<dbReference type="EMBL" id="CAXIXY010000003">
    <property type="protein sequence ID" value="CAL2074551.1"/>
    <property type="molecule type" value="Genomic_DNA"/>
</dbReference>
<comment type="caution">
    <text evidence="2">The sequence shown here is derived from an EMBL/GenBank/DDBJ whole genome shotgun (WGS) entry which is preliminary data.</text>
</comment>
<gene>
    <name evidence="2" type="ORF">T190607A01A_10003</name>
</gene>
<keyword evidence="1" id="KW-0732">Signal</keyword>
<sequence length="399" mass="46349">MKKILALLVLLTTCTIYSQTKFEKGYFITTKGNKVECLIKNEDWYGIPTEIKYKTDENNSVVSIQRSSLQKVFIKSRLLLERHNVLIDKYSKKLNELTNSRISNFNEESLLLKVIVDGKARLLKYVDNGVQHFYYDLDSQIKPLEYKLYKNSKGGLARNLNYKKTLREKLNCSNIELNSNIKYTEVALTKYFTKYNQCNNDKNEIYSYSKVAEGGKINLRAKLSVGISNSENPLNLNSRFDFDNKVTFKIGVELEYVLPFFNNKWSGFVEPTYQSYSNETESITQGGNFPYILDYSSIEIPFGVRYYSFLNDKNKLFFNGGFIIDWVLNDKLSFANNPSSTVTLNTTTNYFIGLGYDFNNLFSLEFRYNSPKDITKFTGLDLTTEFNNYSFKFGYNFLD</sequence>
<evidence type="ECO:0000256" key="1">
    <source>
        <dbReference type="SAM" id="SignalP"/>
    </source>
</evidence>
<dbReference type="RefSeq" id="WP_348709478.1">
    <property type="nucleotide sequence ID" value="NZ_CAXIXY010000003.1"/>
</dbReference>
<organism evidence="2 3">
    <name type="scientific">Tenacibaculum platacis</name>
    <dbReference type="NCBI Taxonomy" id="3137852"/>
    <lineage>
        <taxon>Bacteria</taxon>
        <taxon>Pseudomonadati</taxon>
        <taxon>Bacteroidota</taxon>
        <taxon>Flavobacteriia</taxon>
        <taxon>Flavobacteriales</taxon>
        <taxon>Flavobacteriaceae</taxon>
        <taxon>Tenacibaculum</taxon>
    </lineage>
</organism>
<feature type="signal peptide" evidence="1">
    <location>
        <begin position="1"/>
        <end position="18"/>
    </location>
</feature>
<name>A0ABP1EBT4_9FLAO</name>